<organism evidence="3 4">
    <name type="scientific">Shewanella marisflavi</name>
    <dbReference type="NCBI Taxonomy" id="260364"/>
    <lineage>
        <taxon>Bacteria</taxon>
        <taxon>Pseudomonadati</taxon>
        <taxon>Pseudomonadota</taxon>
        <taxon>Gammaproteobacteria</taxon>
        <taxon>Alteromonadales</taxon>
        <taxon>Shewanellaceae</taxon>
        <taxon>Shewanella</taxon>
    </lineage>
</organism>
<evidence type="ECO:0000313" key="3">
    <source>
        <dbReference type="EMBL" id="ASJ95827.1"/>
    </source>
</evidence>
<evidence type="ECO:0008006" key="5">
    <source>
        <dbReference type="Google" id="ProtNLM"/>
    </source>
</evidence>
<evidence type="ECO:0000256" key="2">
    <source>
        <dbReference type="SAM" id="SignalP"/>
    </source>
</evidence>
<feature type="region of interest" description="Disordered" evidence="1">
    <location>
        <begin position="45"/>
        <end position="66"/>
    </location>
</feature>
<dbReference type="AlphaFoldDB" id="A0AAC9XMC2"/>
<feature type="compositionally biased region" description="Basic residues" evidence="1">
    <location>
        <begin position="45"/>
        <end position="54"/>
    </location>
</feature>
<feature type="signal peptide" evidence="2">
    <location>
        <begin position="1"/>
        <end position="19"/>
    </location>
</feature>
<sequence length="156" mass="17279">MLLICLLLVILCQSLATGAALSVRYANERHAFGATISHSHSFANRHHQAHHLSHNHTDHPGDDLRDVEQLSPFNAVESIASLAEQTAAHINSSDIEKPATKYEEHQHDHHSYMASHPPTEYRVVSVQRQAQTLTPLIQVCLTRCDAPPIRPPLLAG</sequence>
<dbReference type="KEGG" id="smav:CFF01_04045"/>
<dbReference type="RefSeq" id="WP_088903954.1">
    <property type="nucleotide sequence ID" value="NZ_CP022272.1"/>
</dbReference>
<feature type="compositionally biased region" description="Basic and acidic residues" evidence="1">
    <location>
        <begin position="55"/>
        <end position="66"/>
    </location>
</feature>
<gene>
    <name evidence="3" type="ORF">CFF01_04045</name>
</gene>
<dbReference type="EMBL" id="CP022272">
    <property type="protein sequence ID" value="ASJ95827.1"/>
    <property type="molecule type" value="Genomic_DNA"/>
</dbReference>
<accession>A0AAC9XMC2</accession>
<keyword evidence="2" id="KW-0732">Signal</keyword>
<protein>
    <recommendedName>
        <fullName evidence="5">Secreted protein</fullName>
    </recommendedName>
</protein>
<reference evidence="3 4" key="1">
    <citation type="submission" date="2017-06" db="EMBL/GenBank/DDBJ databases">
        <title>Complete genome sequence of Shewanella marisflavi EP1 associated with anaerobic 2,4-dinitrotoluene reduction and salt tolerance.</title>
        <authorList>
            <person name="Huang J."/>
        </authorList>
    </citation>
    <scope>NUCLEOTIDE SEQUENCE [LARGE SCALE GENOMIC DNA]</scope>
    <source>
        <strain evidence="3 4">EP1</strain>
    </source>
</reference>
<name>A0AAC9XMC2_9GAMM</name>
<dbReference type="Proteomes" id="UP000198233">
    <property type="component" value="Chromosome"/>
</dbReference>
<proteinExistence type="predicted"/>
<evidence type="ECO:0000256" key="1">
    <source>
        <dbReference type="SAM" id="MobiDB-lite"/>
    </source>
</evidence>
<evidence type="ECO:0000313" key="4">
    <source>
        <dbReference type="Proteomes" id="UP000198233"/>
    </source>
</evidence>
<feature type="chain" id="PRO_5042175715" description="Secreted protein" evidence="2">
    <location>
        <begin position="20"/>
        <end position="156"/>
    </location>
</feature>